<dbReference type="NCBIfam" id="TIGR00741">
    <property type="entry name" value="yfiA"/>
    <property type="match status" value="1"/>
</dbReference>
<dbReference type="EMBL" id="CP035108">
    <property type="protein sequence ID" value="QAR33051.1"/>
    <property type="molecule type" value="Genomic_DNA"/>
</dbReference>
<dbReference type="PANTHER" id="PTHR33231">
    <property type="entry name" value="30S RIBOSOMAL PROTEIN"/>
    <property type="match status" value="1"/>
</dbReference>
<dbReference type="RefSeq" id="WP_128466337.1">
    <property type="nucleotide sequence ID" value="NZ_CP035108.1"/>
</dbReference>
<dbReference type="GO" id="GO:0045900">
    <property type="term" value="P:negative regulation of translational elongation"/>
    <property type="evidence" value="ECO:0007669"/>
    <property type="project" value="TreeGrafter"/>
</dbReference>
<dbReference type="CDD" id="cd00552">
    <property type="entry name" value="RaiA"/>
    <property type="match status" value="1"/>
</dbReference>
<protein>
    <recommendedName>
        <fullName evidence="4 5">Ribosome hibernation promoting factor</fullName>
        <shortName evidence="5">HPF</shortName>
    </recommendedName>
</protein>
<dbReference type="Gene3D" id="3.30.160.100">
    <property type="entry name" value="Ribosome hibernation promotion factor-like"/>
    <property type="match status" value="1"/>
</dbReference>
<dbReference type="InterPro" id="IPR038416">
    <property type="entry name" value="Ribosom_S30AE_C_sf"/>
</dbReference>
<organism evidence="7 8">
    <name type="scientific">Geovibrio thiophilus</name>
    <dbReference type="NCBI Taxonomy" id="139438"/>
    <lineage>
        <taxon>Bacteria</taxon>
        <taxon>Pseudomonadati</taxon>
        <taxon>Deferribacterota</taxon>
        <taxon>Deferribacteres</taxon>
        <taxon>Deferribacterales</taxon>
        <taxon>Geovibrionaceae</taxon>
        <taxon>Geovibrio</taxon>
    </lineage>
</organism>
<evidence type="ECO:0000313" key="8">
    <source>
        <dbReference type="Proteomes" id="UP000287502"/>
    </source>
</evidence>
<dbReference type="GO" id="GO:0022627">
    <property type="term" value="C:cytosolic small ribosomal subunit"/>
    <property type="evidence" value="ECO:0007669"/>
    <property type="project" value="TreeGrafter"/>
</dbReference>
<evidence type="ECO:0000256" key="4">
    <source>
        <dbReference type="ARBA" id="ARBA00041148"/>
    </source>
</evidence>
<feature type="domain" description="Sigma 54 modulation/S30EA ribosomal protein C-terminal" evidence="6">
    <location>
        <begin position="119"/>
        <end position="174"/>
    </location>
</feature>
<dbReference type="Pfam" id="PF02482">
    <property type="entry name" value="Ribosomal_S30AE"/>
    <property type="match status" value="1"/>
</dbReference>
<comment type="function">
    <text evidence="5">Required for dimerization of active 70S ribosomes into 100S ribosomes in stationary phase; 100S ribosomes are translationally inactive and sometimes present during exponential growth.</text>
</comment>
<dbReference type="InterPro" id="IPR036567">
    <property type="entry name" value="RHF-like"/>
</dbReference>
<sequence length="177" mass="20300">MNVQITARNIEITDAIRSYAEKKVAKLEKYFDHITEANVLLEVQKNLHIVEVLITAKGVFMKGLEKSEDLYASIDLSVDKIEKQLIKYKEKLKSKKLMDKEFRAPLKLNVLDVDSFDSNEPRVVVSKDMPVKPMDVEEAVMQMDLLNKTFFVFRNAESGELSVVYRRDDGNIGLIDS</sequence>
<dbReference type="PANTHER" id="PTHR33231:SF1">
    <property type="entry name" value="30S RIBOSOMAL PROTEIN"/>
    <property type="match status" value="1"/>
</dbReference>
<comment type="subcellular location">
    <subcellularLocation>
        <location evidence="5">Cytoplasm</location>
    </subcellularLocation>
</comment>
<comment type="subunit">
    <text evidence="3">Associates exclusively with 100S ribosomes, which are dimers of 70S ribosomes.</text>
</comment>
<proteinExistence type="inferred from homology"/>
<comment type="similarity">
    <text evidence="5">Belongs to the HPF/YfiA ribosome-associated protein family. Long HPF subfamily.</text>
</comment>
<dbReference type="InterPro" id="IPR003489">
    <property type="entry name" value="RHF/RaiA"/>
</dbReference>
<dbReference type="HAMAP" id="MF_00839">
    <property type="entry name" value="HPF"/>
    <property type="match status" value="1"/>
</dbReference>
<comment type="subunit">
    <text evidence="5">Interacts with 100S ribosomes.</text>
</comment>
<evidence type="ECO:0000256" key="3">
    <source>
        <dbReference type="ARBA" id="ARBA00038695"/>
    </source>
</evidence>
<evidence type="ECO:0000259" key="6">
    <source>
        <dbReference type="Pfam" id="PF16321"/>
    </source>
</evidence>
<dbReference type="OrthoDB" id="9794975at2"/>
<accession>A0A3R5Y6R7</accession>
<keyword evidence="8" id="KW-1185">Reference proteome</keyword>
<dbReference type="Pfam" id="PF16321">
    <property type="entry name" value="Ribosom_S30AE_C"/>
    <property type="match status" value="1"/>
</dbReference>
<evidence type="ECO:0000256" key="2">
    <source>
        <dbReference type="ARBA" id="ARBA00038434"/>
    </source>
</evidence>
<evidence type="ECO:0000256" key="1">
    <source>
        <dbReference type="ARBA" id="ARBA00022845"/>
    </source>
</evidence>
<dbReference type="InterPro" id="IPR034694">
    <property type="entry name" value="HPF_long/plastid"/>
</dbReference>
<name>A0A3R5Y6R7_9BACT</name>
<dbReference type="InterPro" id="IPR032528">
    <property type="entry name" value="Ribosom_S30AE_C"/>
</dbReference>
<evidence type="ECO:0000256" key="5">
    <source>
        <dbReference type="HAMAP-Rule" id="MF_00839"/>
    </source>
</evidence>
<keyword evidence="5" id="KW-0963">Cytoplasm</keyword>
<comment type="similarity">
    <text evidence="2">Belongs to the HPF/YfiA ribosome-associated protein family. Short HPF subfamily.</text>
</comment>
<keyword evidence="1 5" id="KW-0810">Translation regulation</keyword>
<dbReference type="FunFam" id="3.30.160.100:FF:000001">
    <property type="entry name" value="Ribosome hibernation promoting factor"/>
    <property type="match status" value="1"/>
</dbReference>
<evidence type="ECO:0000313" key="7">
    <source>
        <dbReference type="EMBL" id="QAR33051.1"/>
    </source>
</evidence>
<dbReference type="AlphaFoldDB" id="A0A3R5Y6R7"/>
<dbReference type="KEGG" id="gtl:EP073_06400"/>
<dbReference type="GO" id="GO:0043024">
    <property type="term" value="F:ribosomal small subunit binding"/>
    <property type="evidence" value="ECO:0007669"/>
    <property type="project" value="TreeGrafter"/>
</dbReference>
<dbReference type="SUPFAM" id="SSF69754">
    <property type="entry name" value="Ribosome binding protein Y (YfiA homologue)"/>
    <property type="match status" value="1"/>
</dbReference>
<dbReference type="Gene3D" id="3.30.505.50">
    <property type="entry name" value="Sigma 54 modulation/S30EA ribosomal protein, C-terminal domain"/>
    <property type="match status" value="1"/>
</dbReference>
<dbReference type="Proteomes" id="UP000287502">
    <property type="component" value="Chromosome"/>
</dbReference>
<dbReference type="InterPro" id="IPR050574">
    <property type="entry name" value="HPF/YfiA_ribosome-assoc"/>
</dbReference>
<gene>
    <name evidence="7" type="primary">raiA</name>
    <name evidence="5" type="synonym">hpf</name>
    <name evidence="7" type="ORF">EP073_06400</name>
</gene>
<reference evidence="7 8" key="1">
    <citation type="submission" date="2019-01" db="EMBL/GenBank/DDBJ databases">
        <title>Geovibrio thiophilus DSM 11263, complete genome.</title>
        <authorList>
            <person name="Spring S."/>
            <person name="Bunk B."/>
            <person name="Sproer C."/>
        </authorList>
    </citation>
    <scope>NUCLEOTIDE SEQUENCE [LARGE SCALE GENOMIC DNA]</scope>
    <source>
        <strain evidence="7 8">DSM 11263</strain>
    </source>
</reference>